<accession>A0A0F9A1R6</accession>
<evidence type="ECO:0000313" key="1">
    <source>
        <dbReference type="EMBL" id="KKK72539.1"/>
    </source>
</evidence>
<protein>
    <submittedName>
        <fullName evidence="1">Uncharacterized protein</fullName>
    </submittedName>
</protein>
<organism evidence="1">
    <name type="scientific">marine sediment metagenome</name>
    <dbReference type="NCBI Taxonomy" id="412755"/>
    <lineage>
        <taxon>unclassified sequences</taxon>
        <taxon>metagenomes</taxon>
        <taxon>ecological metagenomes</taxon>
    </lineage>
</organism>
<name>A0A0F9A1R6_9ZZZZ</name>
<proteinExistence type="predicted"/>
<reference evidence="1" key="1">
    <citation type="journal article" date="2015" name="Nature">
        <title>Complex archaea that bridge the gap between prokaryotes and eukaryotes.</title>
        <authorList>
            <person name="Spang A."/>
            <person name="Saw J.H."/>
            <person name="Jorgensen S.L."/>
            <person name="Zaremba-Niedzwiedzka K."/>
            <person name="Martijn J."/>
            <person name="Lind A.E."/>
            <person name="van Eijk R."/>
            <person name="Schleper C."/>
            <person name="Guy L."/>
            <person name="Ettema T.J."/>
        </authorList>
    </citation>
    <scope>NUCLEOTIDE SEQUENCE</scope>
</reference>
<sequence>VNRTLYNTAKRVVDELGKGQEMLRTKGVTLIVAANSTVRETVLVPDVDIVIVQVKYLTFGGDVDDILELYAPANGEDFDETIDAANRIISQLTSTAEMVDNALRTATLTGLNGNVVQAGQPIIALCTEDNSAAMVAFIQISYILADDVRTF</sequence>
<gene>
    <name evidence="1" type="ORF">LCGC14_2902880</name>
</gene>
<dbReference type="EMBL" id="LAZR01057210">
    <property type="protein sequence ID" value="KKK72539.1"/>
    <property type="molecule type" value="Genomic_DNA"/>
</dbReference>
<comment type="caution">
    <text evidence="1">The sequence shown here is derived from an EMBL/GenBank/DDBJ whole genome shotgun (WGS) entry which is preliminary data.</text>
</comment>
<feature type="non-terminal residue" evidence="1">
    <location>
        <position position="1"/>
    </location>
</feature>
<dbReference type="AlphaFoldDB" id="A0A0F9A1R6"/>